<keyword evidence="8" id="KW-0256">Endoplasmic reticulum</keyword>
<reference evidence="21" key="1">
    <citation type="submission" date="2025-08" db="UniProtKB">
        <authorList>
            <consortium name="RefSeq"/>
        </authorList>
    </citation>
    <scope>IDENTIFICATION</scope>
    <source>
        <strain evidence="21">USDA-PBARC FA_bdor</strain>
        <tissue evidence="21">Whole organism</tissue>
    </source>
</reference>
<dbReference type="RefSeq" id="XP_011308815.1">
    <property type="nucleotide sequence ID" value="XM_011310513.1"/>
</dbReference>
<dbReference type="InterPro" id="IPR045130">
    <property type="entry name" value="OFUT2-like"/>
</dbReference>
<evidence type="ECO:0000256" key="6">
    <source>
        <dbReference type="ARBA" id="ARBA00022679"/>
    </source>
</evidence>
<dbReference type="Gene3D" id="3.40.50.11350">
    <property type="match status" value="1"/>
</dbReference>
<evidence type="ECO:0000313" key="21">
    <source>
        <dbReference type="RefSeq" id="XP_011308815.1"/>
    </source>
</evidence>
<evidence type="ECO:0000256" key="8">
    <source>
        <dbReference type="ARBA" id="ARBA00022824"/>
    </source>
</evidence>
<dbReference type="CDD" id="cd11298">
    <property type="entry name" value="O-FucT-2"/>
    <property type="match status" value="1"/>
</dbReference>
<evidence type="ECO:0000313" key="20">
    <source>
        <dbReference type="Proteomes" id="UP000694866"/>
    </source>
</evidence>
<dbReference type="GO" id="GO:0005783">
    <property type="term" value="C:endoplasmic reticulum"/>
    <property type="evidence" value="ECO:0007669"/>
    <property type="project" value="UniProtKB-SubCell"/>
</dbReference>
<feature type="chain" id="PRO_5040466409" description="GDP-fucose protein O-fucosyltransferase 2" evidence="19">
    <location>
        <begin position="22"/>
        <end position="437"/>
    </location>
</feature>
<evidence type="ECO:0000256" key="7">
    <source>
        <dbReference type="ARBA" id="ARBA00022729"/>
    </source>
</evidence>
<gene>
    <name evidence="21" type="primary">O-fut2</name>
</gene>
<dbReference type="PANTHER" id="PTHR13398">
    <property type="entry name" value="GDP-FUCOSE PROTEIN O-FUCOSYLTRANSFERASE 2"/>
    <property type="match status" value="1"/>
</dbReference>
<evidence type="ECO:0000256" key="12">
    <source>
        <dbReference type="ARBA" id="ARBA00023253"/>
    </source>
</evidence>
<dbReference type="Proteomes" id="UP000694866">
    <property type="component" value="Unplaced"/>
</dbReference>
<dbReference type="Pfam" id="PF10250">
    <property type="entry name" value="O-FucT"/>
    <property type="match status" value="1"/>
</dbReference>
<keyword evidence="12" id="KW-0294">Fucose metabolism</keyword>
<evidence type="ECO:0000256" key="11">
    <source>
        <dbReference type="ARBA" id="ARBA00023180"/>
    </source>
</evidence>
<feature type="signal peptide" evidence="19">
    <location>
        <begin position="1"/>
        <end position="21"/>
    </location>
</feature>
<dbReference type="KEGG" id="fas:105269912"/>
<evidence type="ECO:0000256" key="18">
    <source>
        <dbReference type="ARBA" id="ARBA00048647"/>
    </source>
</evidence>
<keyword evidence="20" id="KW-1185">Reference proteome</keyword>
<comment type="catalytic activity">
    <reaction evidence="18">
        <text>L-seryl-[protein] + GDP-beta-L-fucose = 3-O-(alpha-L-fucosyl)-L-seryl-[protein] + GDP + H(+)</text>
        <dbReference type="Rhea" id="RHEA:63644"/>
        <dbReference type="Rhea" id="RHEA-COMP:9863"/>
        <dbReference type="Rhea" id="RHEA-COMP:17914"/>
        <dbReference type="ChEBI" id="CHEBI:15378"/>
        <dbReference type="ChEBI" id="CHEBI:29999"/>
        <dbReference type="ChEBI" id="CHEBI:57273"/>
        <dbReference type="ChEBI" id="CHEBI:58189"/>
        <dbReference type="ChEBI" id="CHEBI:189632"/>
        <dbReference type="EC" id="2.4.1.221"/>
    </reaction>
    <physiologicalReaction direction="left-to-right" evidence="18">
        <dbReference type="Rhea" id="RHEA:63645"/>
    </physiologicalReaction>
</comment>
<name>A0A9R1TG88_9HYME</name>
<keyword evidence="11" id="KW-0325">Glycoprotein</keyword>
<accession>A0A9R1TG88</accession>
<organism evidence="20 21">
    <name type="scientific">Fopius arisanus</name>
    <dbReference type="NCBI Taxonomy" id="64838"/>
    <lineage>
        <taxon>Eukaryota</taxon>
        <taxon>Metazoa</taxon>
        <taxon>Ecdysozoa</taxon>
        <taxon>Arthropoda</taxon>
        <taxon>Hexapoda</taxon>
        <taxon>Insecta</taxon>
        <taxon>Pterygota</taxon>
        <taxon>Neoptera</taxon>
        <taxon>Endopterygota</taxon>
        <taxon>Hymenoptera</taxon>
        <taxon>Apocrita</taxon>
        <taxon>Ichneumonoidea</taxon>
        <taxon>Braconidae</taxon>
        <taxon>Opiinae</taxon>
        <taxon>Fopius</taxon>
    </lineage>
</organism>
<evidence type="ECO:0000256" key="5">
    <source>
        <dbReference type="ARBA" id="ARBA00022676"/>
    </source>
</evidence>
<keyword evidence="7 19" id="KW-0732">Signal</keyword>
<evidence type="ECO:0000256" key="14">
    <source>
        <dbReference type="ARBA" id="ARBA00025803"/>
    </source>
</evidence>
<comment type="subcellular location">
    <subcellularLocation>
        <location evidence="1">Endoplasmic reticulum</location>
    </subcellularLocation>
    <subcellularLocation>
        <location evidence="2">Golgi apparatus</location>
    </subcellularLocation>
</comment>
<keyword evidence="5" id="KW-0328">Glycosyltransferase</keyword>
<evidence type="ECO:0000256" key="1">
    <source>
        <dbReference type="ARBA" id="ARBA00004240"/>
    </source>
</evidence>
<sequence length="437" mass="51868">MLNIKLYLTLILFTEILTIHSEFYNGQHPAEHLNCEKRKYLSNKRYILYDVNPPEGFNLRRDVYVRIAVFLHNLNQEDKAYEWILVLPPWDHLYHWKSPDIEAQSQLPWGLFFDISSLRKFIPIIEMYQFFKDYKSTNGEITLDRVFVLQTDPKMFETNDFHPRNEITACDQNVIKFQKTGGERFKGHFWGYKNITAKDVQCVLFHGTASNLVQNLEPTQYTTYMFDHMETPLHDSYGSREFWKARRSMRFNSELNAIAREFREKYLNSTDNHDKTVKPVDWRNEKGHRTAIGGPYLAVHWRRGDFLIGRNAYAPTIAKVADQLKEQMVKIGLELIFIATDGKEHEFEELKTHMKGYKLERYIPSKQVKQKFKDGGIAIIDQMICSHARYFIGTHESTFTFRIQEEREIIGFSTETTFNYLCWKDKCSPQSQWKITW</sequence>
<dbReference type="PANTHER" id="PTHR13398:SF0">
    <property type="entry name" value="GDP-FUCOSE PROTEIN O-FUCOSYLTRANSFERASE 2"/>
    <property type="match status" value="1"/>
</dbReference>
<evidence type="ECO:0000256" key="19">
    <source>
        <dbReference type="SAM" id="SignalP"/>
    </source>
</evidence>
<evidence type="ECO:0000256" key="15">
    <source>
        <dbReference type="ARBA" id="ARBA00026232"/>
    </source>
</evidence>
<keyword evidence="6" id="KW-0808">Transferase</keyword>
<evidence type="ECO:0000256" key="10">
    <source>
        <dbReference type="ARBA" id="ARBA00023157"/>
    </source>
</evidence>
<dbReference type="Gene3D" id="3.40.50.11340">
    <property type="match status" value="1"/>
</dbReference>
<evidence type="ECO:0000256" key="2">
    <source>
        <dbReference type="ARBA" id="ARBA00004555"/>
    </source>
</evidence>
<protein>
    <recommendedName>
        <fullName evidence="15">GDP-fucose protein O-fucosyltransferase 2</fullName>
        <ecNumber evidence="4">2.4.1.221</ecNumber>
    </recommendedName>
    <alternativeName>
        <fullName evidence="16">Peptide-O-fucosyltransferase 2</fullName>
    </alternativeName>
</protein>
<dbReference type="GO" id="GO:0046922">
    <property type="term" value="F:peptide-O-fucosyltransferase activity"/>
    <property type="evidence" value="ECO:0007669"/>
    <property type="project" value="UniProtKB-EC"/>
</dbReference>
<evidence type="ECO:0000256" key="16">
    <source>
        <dbReference type="ARBA" id="ARBA00033083"/>
    </source>
</evidence>
<dbReference type="FunFam" id="3.40.50.11350:FF:000002">
    <property type="entry name" value="GDP-fucose protein O-fucosyltransferase 2"/>
    <property type="match status" value="1"/>
</dbReference>
<comment type="pathway">
    <text evidence="3">Protein modification; protein glycosylation.</text>
</comment>
<evidence type="ECO:0000256" key="13">
    <source>
        <dbReference type="ARBA" id="ARBA00023277"/>
    </source>
</evidence>
<dbReference type="EC" id="2.4.1.221" evidence="4"/>
<dbReference type="AlphaFoldDB" id="A0A9R1TG88"/>
<dbReference type="GO" id="GO:0005794">
    <property type="term" value="C:Golgi apparatus"/>
    <property type="evidence" value="ECO:0007669"/>
    <property type="project" value="UniProtKB-SubCell"/>
</dbReference>
<comment type="catalytic activity">
    <reaction evidence="17">
        <text>L-threonyl-[protein] + GDP-beta-L-fucose = 3-O-(alpha-L-fucosyl)-L-threonyl-[protein] + GDP + H(+)</text>
        <dbReference type="Rhea" id="RHEA:70491"/>
        <dbReference type="Rhea" id="RHEA-COMP:11060"/>
        <dbReference type="Rhea" id="RHEA-COMP:17915"/>
        <dbReference type="ChEBI" id="CHEBI:15378"/>
        <dbReference type="ChEBI" id="CHEBI:30013"/>
        <dbReference type="ChEBI" id="CHEBI:57273"/>
        <dbReference type="ChEBI" id="CHEBI:58189"/>
        <dbReference type="ChEBI" id="CHEBI:189631"/>
        <dbReference type="EC" id="2.4.1.221"/>
    </reaction>
    <physiologicalReaction direction="left-to-right" evidence="17">
        <dbReference type="Rhea" id="RHEA:70492"/>
    </physiologicalReaction>
</comment>
<keyword evidence="13" id="KW-0119">Carbohydrate metabolism</keyword>
<evidence type="ECO:0000256" key="17">
    <source>
        <dbReference type="ARBA" id="ARBA00047273"/>
    </source>
</evidence>
<keyword evidence="10" id="KW-1015">Disulfide bond</keyword>
<comment type="similarity">
    <text evidence="14">Belongs to the glycosyltransferase 68 family.</text>
</comment>
<evidence type="ECO:0000256" key="9">
    <source>
        <dbReference type="ARBA" id="ARBA00023034"/>
    </source>
</evidence>
<dbReference type="GeneID" id="105269912"/>
<keyword evidence="9" id="KW-0333">Golgi apparatus</keyword>
<dbReference type="InterPro" id="IPR019378">
    <property type="entry name" value="GDP-Fuc_O-FucTrfase"/>
</dbReference>
<dbReference type="GO" id="GO:0006004">
    <property type="term" value="P:fucose metabolic process"/>
    <property type="evidence" value="ECO:0007669"/>
    <property type="project" value="UniProtKB-KW"/>
</dbReference>
<proteinExistence type="inferred from homology"/>
<evidence type="ECO:0000256" key="3">
    <source>
        <dbReference type="ARBA" id="ARBA00004922"/>
    </source>
</evidence>
<evidence type="ECO:0000256" key="4">
    <source>
        <dbReference type="ARBA" id="ARBA00012196"/>
    </source>
</evidence>
<dbReference type="OrthoDB" id="422368at2759"/>
<dbReference type="CTD" id="31098"/>